<dbReference type="Proteomes" id="UP000094761">
    <property type="component" value="Plasmid p57_like"/>
</dbReference>
<dbReference type="OrthoDB" id="9816422at2"/>
<dbReference type="Pfam" id="PF19044">
    <property type="entry name" value="P-loop_TraG"/>
    <property type="match status" value="1"/>
</dbReference>
<dbReference type="GeneID" id="23448106"/>
<reference evidence="3" key="1">
    <citation type="submission" date="2016-03" db="EMBL/GenBank/DDBJ databases">
        <title>Draft genome sequence of the Vibrio tubiashii subs. europaeus.</title>
        <authorList>
            <person name="Spinard E."/>
            <person name="Dubert J."/>
            <person name="Nelson D.R."/>
            <person name="Barja J.L."/>
        </authorList>
    </citation>
    <scope>NUCLEOTIDE SEQUENCE [LARGE SCALE GENOMIC DNA]</scope>
    <source>
        <strain evidence="3">PP2-638</strain>
        <plasmid evidence="3">p57_like</plasmid>
    </source>
</reference>
<accession>A0A178J3B6</accession>
<evidence type="ECO:0000313" key="2">
    <source>
        <dbReference type="EMBL" id="MDC5742321.1"/>
    </source>
</evidence>
<dbReference type="PANTHER" id="PTHR38467:SF1">
    <property type="entry name" value="CONJUGATIVE TRANSFER: ASSEMBLY"/>
    <property type="match status" value="1"/>
</dbReference>
<dbReference type="Pfam" id="PF11130">
    <property type="entry name" value="TraC_F_IV"/>
    <property type="match status" value="1"/>
</dbReference>
<dbReference type="InterPro" id="IPR014117">
    <property type="entry name" value="TraC-F-type"/>
</dbReference>
<evidence type="ECO:0000313" key="4">
    <source>
        <dbReference type="Proteomes" id="UP001150001"/>
    </source>
</evidence>
<comment type="caution">
    <text evidence="3">The sequence shown here is derived from an EMBL/GenBank/DDBJ whole genome shotgun (WGS) entry which is preliminary data.</text>
</comment>
<dbReference type="SUPFAM" id="SSF52540">
    <property type="entry name" value="P-loop containing nucleoside triphosphate hydrolases"/>
    <property type="match status" value="1"/>
</dbReference>
<sequence>MKPLFYNAANGLSAVFKDAKKSQNHIHRELPYRHYDYTENVFENRTSRGFGLQISVLGGANDQLIISLNNLVTTLPQGKKWDYQLQLIGHNRVGHYIDANEKVMAQRGGILADMAKRDAQYARYAAKEGFFHNQKNNHFDLRDYDAYFFVSTSDKNPEALRDVRSEVETALVQLGFDTLTVYPEMLLSHVGDVLNFDPEQDRPLTREYNPLDPLNIQALSPDTECLMRRDHLAIRHTSPKGKEVKTRLVSMGLSKLPHDFRLYGLPECFASIRNVSRSIVCPHMLTLNFRCEPTGKQEADNNKKITDLTKTVESKMVLLAPTAKDELKERKEIQAGLNGKEFIVTSMALTLTLFTNDTRQRQDVQAAKNAFEGAGLNLITLNMLQSQSLLSVLPFMMSDGFWNDAKKAGRVRTLKSSNMVNFFPMVLDFRRLKPGILLPTMRQQVSFFDAFTCGSDNQNIALTGGSGAGKSFLVQEIARCVYAMMGKVWILDKGESYKKLTLMLGGTYMTHKNIYLSPFTHLGKIADGQTFIDDDGQEVNPLAEALHNITALFSTIASPYDPLSSYQQNILGGAIVTAWERNKTKTLVDDVRDALMEKYTELDDIRIRDIAVQLEQYCTGGINGELFNKPSMLDPDVHFTTLELDGFAPSVLRSVIFALIVTINQQMYLSGDRSTPKMCIIEEAWSLLSGSNKQAQEFINQGYRTARKFGGSFCTVTQGIDDFFANEEAKACYNNSDIHFILRQGEGFNKYLMENPNAFTPLEKDLIKRFEKSSTAGYSSVRVKAGGHVSYHRFFADPVKRAMYSTEPKEYEFCENLHKSGMDISEAVHQTSMHFYGDQIREFESHISSL</sequence>
<dbReference type="RefSeq" id="WP_004744671.1">
    <property type="nucleotide sequence ID" value="NZ_CM004621.1"/>
</dbReference>
<protein>
    <submittedName>
        <fullName evidence="2 3">Type-IV secretion system protein TraC</fullName>
    </submittedName>
</protein>
<dbReference type="Gene3D" id="1.10.8.730">
    <property type="match status" value="1"/>
</dbReference>
<evidence type="ECO:0000259" key="1">
    <source>
        <dbReference type="Pfam" id="PF19044"/>
    </source>
</evidence>
<keyword evidence="4" id="KW-1185">Reference proteome</keyword>
<dbReference type="InterPro" id="IPR025955">
    <property type="entry name" value="TraC/Conjuga_ATPase"/>
</dbReference>
<name>A0A178J3B6_9VIBR</name>
<dbReference type="PANTHER" id="PTHR38467">
    <property type="match status" value="1"/>
</dbReference>
<dbReference type="InterPro" id="IPR053155">
    <property type="entry name" value="F-pilin_assembly_TraC"/>
</dbReference>
<dbReference type="Gene3D" id="3.40.50.300">
    <property type="entry name" value="P-loop containing nucleotide triphosphate hydrolases"/>
    <property type="match status" value="1"/>
</dbReference>
<dbReference type="Proteomes" id="UP001150001">
    <property type="component" value="Unassembled WGS sequence"/>
</dbReference>
<dbReference type="CDD" id="cd01127">
    <property type="entry name" value="TrwB_TraG_TraD_VirD4"/>
    <property type="match status" value="1"/>
</dbReference>
<feature type="domain" description="TraG P-loop" evidence="1">
    <location>
        <begin position="456"/>
        <end position="831"/>
    </location>
</feature>
<dbReference type="InterPro" id="IPR043964">
    <property type="entry name" value="P-loop_TraG"/>
</dbReference>
<keyword evidence="3" id="KW-0614">Plasmid</keyword>
<dbReference type="AlphaFoldDB" id="A0A178J3B6"/>
<evidence type="ECO:0000313" key="3">
    <source>
        <dbReference type="EMBL" id="OAM96624.1"/>
    </source>
</evidence>
<dbReference type="EMBL" id="LUAX01000009">
    <property type="protein sequence ID" value="OAM96624.1"/>
    <property type="molecule type" value="Genomic_DNA"/>
</dbReference>
<dbReference type="NCBIfam" id="TIGR02746">
    <property type="entry name" value="TraC-F-type"/>
    <property type="match status" value="1"/>
</dbReference>
<proteinExistence type="predicted"/>
<dbReference type="GeneID" id="78074013"/>
<organism evidence="3">
    <name type="scientific">Vibrio europaeus</name>
    <dbReference type="NCBI Taxonomy" id="300876"/>
    <lineage>
        <taxon>Bacteria</taxon>
        <taxon>Pseudomonadati</taxon>
        <taxon>Pseudomonadota</taxon>
        <taxon>Gammaproteobacteria</taxon>
        <taxon>Vibrionales</taxon>
        <taxon>Vibrionaceae</taxon>
        <taxon>Vibrio</taxon>
        <taxon>Vibrio oreintalis group</taxon>
    </lineage>
</organism>
<gene>
    <name evidence="2" type="primary">traC</name>
    <name evidence="3" type="ORF">AZ468_24960</name>
    <name evidence="2" type="ORF">OPW20_19800</name>
</gene>
<geneLocation type="plasmid" evidence="3">
    <name>p57_like</name>
</geneLocation>
<dbReference type="EMBL" id="JAPFIT010000022">
    <property type="protein sequence ID" value="MDC5742321.1"/>
    <property type="molecule type" value="Genomic_DNA"/>
</dbReference>
<dbReference type="InterPro" id="IPR027417">
    <property type="entry name" value="P-loop_NTPase"/>
</dbReference>
<reference evidence="2" key="2">
    <citation type="submission" date="2022-11" db="EMBL/GenBank/DDBJ databases">
        <title>Role of the vibriolysin VemA secreted by the emergent pathogen Vibrio europaeus in the colonization of Manila clam mucus.</title>
        <authorList>
            <person name="Martinez C."/>
            <person name="Rodriguez S."/>
            <person name="Vences A."/>
            <person name="Barja J.L."/>
            <person name="Toranzo A.E."/>
            <person name="Dubert J."/>
        </authorList>
    </citation>
    <scope>NUCLEOTIDE SEQUENCE</scope>
    <source>
        <strain evidence="2">3454</strain>
    </source>
</reference>